<dbReference type="EMBL" id="VCQU01000013">
    <property type="protein sequence ID" value="NMN98934.1"/>
    <property type="molecule type" value="Genomic_DNA"/>
</dbReference>
<protein>
    <submittedName>
        <fullName evidence="10">MFS transporter</fullName>
    </submittedName>
</protein>
<dbReference type="SUPFAM" id="SSF103473">
    <property type="entry name" value="MFS general substrate transporter"/>
    <property type="match status" value="1"/>
</dbReference>
<keyword evidence="7 8" id="KW-0472">Membrane</keyword>
<gene>
    <name evidence="10" type="ORF">FGL95_28255</name>
</gene>
<comment type="subcellular location">
    <subcellularLocation>
        <location evidence="1">Cell membrane</location>
        <topology evidence="1">Multi-pass membrane protein</topology>
    </subcellularLocation>
</comment>
<dbReference type="PANTHER" id="PTHR23501">
    <property type="entry name" value="MAJOR FACILITATOR SUPERFAMILY"/>
    <property type="match status" value="1"/>
</dbReference>
<evidence type="ECO:0000256" key="7">
    <source>
        <dbReference type="ARBA" id="ARBA00023136"/>
    </source>
</evidence>
<dbReference type="InterPro" id="IPR020846">
    <property type="entry name" value="MFS_dom"/>
</dbReference>
<dbReference type="PANTHER" id="PTHR23501:SF197">
    <property type="entry name" value="COMD"/>
    <property type="match status" value="1"/>
</dbReference>
<evidence type="ECO:0000256" key="5">
    <source>
        <dbReference type="ARBA" id="ARBA00022692"/>
    </source>
</evidence>
<evidence type="ECO:0000259" key="9">
    <source>
        <dbReference type="PROSITE" id="PS50850"/>
    </source>
</evidence>
<dbReference type="Gene3D" id="1.20.1250.20">
    <property type="entry name" value="MFS general substrate transporter like domains"/>
    <property type="match status" value="1"/>
</dbReference>
<dbReference type="PRINTS" id="PR01036">
    <property type="entry name" value="TCRTETB"/>
</dbReference>
<feature type="transmembrane region" description="Helical" evidence="8">
    <location>
        <begin position="21"/>
        <end position="39"/>
    </location>
</feature>
<feature type="transmembrane region" description="Helical" evidence="8">
    <location>
        <begin position="374"/>
        <end position="395"/>
    </location>
</feature>
<feature type="transmembrane region" description="Helical" evidence="8">
    <location>
        <begin position="59"/>
        <end position="79"/>
    </location>
</feature>
<dbReference type="InterPro" id="IPR011701">
    <property type="entry name" value="MFS"/>
</dbReference>
<keyword evidence="4" id="KW-1003">Cell membrane</keyword>
<feature type="transmembrane region" description="Helical" evidence="8">
    <location>
        <begin position="91"/>
        <end position="110"/>
    </location>
</feature>
<feature type="transmembrane region" description="Helical" evidence="8">
    <location>
        <begin position="319"/>
        <end position="338"/>
    </location>
</feature>
<reference evidence="10 11" key="2">
    <citation type="submission" date="2020-06" db="EMBL/GenBank/DDBJ databases">
        <title>Antribacter stalactiti gen. nov., sp. nov., a new member of the family Nacardiaceae isolated from a cave.</title>
        <authorList>
            <person name="Kim I.S."/>
        </authorList>
    </citation>
    <scope>NUCLEOTIDE SEQUENCE [LARGE SCALE GENOMIC DNA]</scope>
    <source>
        <strain evidence="10 11">YC2-7</strain>
    </source>
</reference>
<accession>A0A848KPS5</accession>
<feature type="transmembrane region" description="Helical" evidence="8">
    <location>
        <begin position="149"/>
        <end position="167"/>
    </location>
</feature>
<keyword evidence="11" id="KW-1185">Reference proteome</keyword>
<dbReference type="SUPFAM" id="SSF46785">
    <property type="entry name" value="Winged helix' DNA-binding domain"/>
    <property type="match status" value="1"/>
</dbReference>
<dbReference type="GO" id="GO:0005886">
    <property type="term" value="C:plasma membrane"/>
    <property type="evidence" value="ECO:0007669"/>
    <property type="project" value="UniProtKB-SubCell"/>
</dbReference>
<dbReference type="NCBIfam" id="TIGR00711">
    <property type="entry name" value="efflux_EmrB"/>
    <property type="match status" value="1"/>
</dbReference>
<dbReference type="AlphaFoldDB" id="A0A848KPS5"/>
<evidence type="ECO:0000256" key="3">
    <source>
        <dbReference type="ARBA" id="ARBA00022448"/>
    </source>
</evidence>
<feature type="transmembrane region" description="Helical" evidence="8">
    <location>
        <begin position="116"/>
        <end position="137"/>
    </location>
</feature>
<dbReference type="CDD" id="cd17502">
    <property type="entry name" value="MFS_Azr1_MDR_like"/>
    <property type="match status" value="1"/>
</dbReference>
<feature type="transmembrane region" description="Helical" evidence="8">
    <location>
        <begin position="279"/>
        <end position="299"/>
    </location>
</feature>
<feature type="transmembrane region" description="Helical" evidence="8">
    <location>
        <begin position="237"/>
        <end position="259"/>
    </location>
</feature>
<comment type="similarity">
    <text evidence="2">Belongs to the major facilitator superfamily. TCR/Tet family.</text>
</comment>
<evidence type="ECO:0000313" key="11">
    <source>
        <dbReference type="Proteomes" id="UP000535543"/>
    </source>
</evidence>
<dbReference type="RefSeq" id="WP_169593718.1">
    <property type="nucleotide sequence ID" value="NZ_VCQU01000013.1"/>
</dbReference>
<feature type="transmembrane region" description="Helical" evidence="8">
    <location>
        <begin position="179"/>
        <end position="200"/>
    </location>
</feature>
<comment type="caution">
    <text evidence="10">The sequence shown here is derived from an EMBL/GenBank/DDBJ whole genome shotgun (WGS) entry which is preliminary data.</text>
</comment>
<dbReference type="InterPro" id="IPR036390">
    <property type="entry name" value="WH_DNA-bd_sf"/>
</dbReference>
<name>A0A848KPS5_9NOCA</name>
<evidence type="ECO:0000256" key="1">
    <source>
        <dbReference type="ARBA" id="ARBA00004651"/>
    </source>
</evidence>
<dbReference type="PROSITE" id="PS50850">
    <property type="entry name" value="MFS"/>
    <property type="match status" value="1"/>
</dbReference>
<sequence>MSQDLAKTNAATPIPRALSRVQINLVFTTIVLGMLLSALDQTIVATALPTIVGDLGGAGHMSWVVTSYLLAETISTVLAGKFGDLFGRKRIFQLSVTIFIIGSFFCGLATNMEMLIASRAVQGIGGGGLAVTATALIADVIPLRERGKYQGALGAVFGVTTVIGPLLGGLFTDHLSWRWAFYVNVPIAFIVIVLAARTIPGITSTAKPKVDYLGVLFVALGATGLTLATSWGGTQYAWGSATIIGLFVGSVIALTVFVFVELRADEPILPMHLFRSKVFAIASVLSFIVGFAMLGAITFLPTFLQYVNGTTATESGLRMLPMVLGLLVTAIASGNVVGKTGRYKEFPIAGTIVMAIGLYLLSRMDATTSIWLESLYMLILGSGIGLVMQVLTLVVQNTVDYRDLGSATSGVTFFRTLGGSFGASVMGTIYANNLETGLPAALVAGGVRDPKLVSTPDALHKLPDAARAPIVAAYTDALQHVFLLAVPVAVVGLALAIFLPQVTLRGVVKESARGTGDGFAMSTGSNPETQLETLIGRVIEKYGPRAAPAVLARSGSRLDLAKAWGLSRVYTPSRLMHGPVPQSALEKHIGIPPGVLTTFYDDLVEEGVIERDGDLLSVTPAGVAEAEKVRAAWRSWLVEQLADWLPVEKSGSDKETMIDDALDRIVTRVIREQLDDELVSA</sequence>
<organism evidence="10 11">
    <name type="scientific">Antrihabitans stalactiti</name>
    <dbReference type="NCBI Taxonomy" id="2584121"/>
    <lineage>
        <taxon>Bacteria</taxon>
        <taxon>Bacillati</taxon>
        <taxon>Actinomycetota</taxon>
        <taxon>Actinomycetes</taxon>
        <taxon>Mycobacteriales</taxon>
        <taxon>Nocardiaceae</taxon>
        <taxon>Antrihabitans</taxon>
    </lineage>
</organism>
<dbReference type="Gene3D" id="1.20.1720.10">
    <property type="entry name" value="Multidrug resistance protein D"/>
    <property type="match status" value="1"/>
</dbReference>
<keyword evidence="5 8" id="KW-0812">Transmembrane</keyword>
<keyword evidence="3" id="KW-0813">Transport</keyword>
<evidence type="ECO:0000256" key="2">
    <source>
        <dbReference type="ARBA" id="ARBA00007520"/>
    </source>
</evidence>
<evidence type="ECO:0000313" key="10">
    <source>
        <dbReference type="EMBL" id="NMN98934.1"/>
    </source>
</evidence>
<dbReference type="GO" id="GO:0022857">
    <property type="term" value="F:transmembrane transporter activity"/>
    <property type="evidence" value="ECO:0007669"/>
    <property type="project" value="InterPro"/>
</dbReference>
<evidence type="ECO:0000256" key="6">
    <source>
        <dbReference type="ARBA" id="ARBA00022989"/>
    </source>
</evidence>
<dbReference type="InterPro" id="IPR004638">
    <property type="entry name" value="EmrB-like"/>
</dbReference>
<dbReference type="FunFam" id="1.20.1720.10:FF:000004">
    <property type="entry name" value="EmrB/QacA family drug resistance transporter"/>
    <property type="match status" value="1"/>
</dbReference>
<proteinExistence type="inferred from homology"/>
<evidence type="ECO:0000256" key="8">
    <source>
        <dbReference type="SAM" id="Phobius"/>
    </source>
</evidence>
<feature type="transmembrane region" description="Helical" evidence="8">
    <location>
        <begin position="477"/>
        <end position="499"/>
    </location>
</feature>
<feature type="domain" description="Major facilitator superfamily (MFS) profile" evidence="9">
    <location>
        <begin position="26"/>
        <end position="504"/>
    </location>
</feature>
<keyword evidence="6 8" id="KW-1133">Transmembrane helix</keyword>
<feature type="transmembrane region" description="Helical" evidence="8">
    <location>
        <begin position="345"/>
        <end position="362"/>
    </location>
</feature>
<evidence type="ECO:0000256" key="4">
    <source>
        <dbReference type="ARBA" id="ARBA00022475"/>
    </source>
</evidence>
<dbReference type="InterPro" id="IPR036259">
    <property type="entry name" value="MFS_trans_sf"/>
</dbReference>
<dbReference type="InterPro" id="IPR036388">
    <property type="entry name" value="WH-like_DNA-bd_sf"/>
</dbReference>
<dbReference type="Gene3D" id="1.10.10.10">
    <property type="entry name" value="Winged helix-like DNA-binding domain superfamily/Winged helix DNA-binding domain"/>
    <property type="match status" value="1"/>
</dbReference>
<dbReference type="Pfam" id="PF07690">
    <property type="entry name" value="MFS_1"/>
    <property type="match status" value="1"/>
</dbReference>
<dbReference type="Proteomes" id="UP000535543">
    <property type="component" value="Unassembled WGS sequence"/>
</dbReference>
<feature type="transmembrane region" description="Helical" evidence="8">
    <location>
        <begin position="212"/>
        <end position="231"/>
    </location>
</feature>
<reference evidence="10 11" key="1">
    <citation type="submission" date="2019-05" db="EMBL/GenBank/DDBJ databases">
        <authorList>
            <person name="Lee S.D."/>
        </authorList>
    </citation>
    <scope>NUCLEOTIDE SEQUENCE [LARGE SCALE GENOMIC DNA]</scope>
    <source>
        <strain evidence="10 11">YC2-7</strain>
    </source>
</reference>